<evidence type="ECO:0000313" key="2">
    <source>
        <dbReference type="Proteomes" id="UP000030746"/>
    </source>
</evidence>
<dbReference type="HOGENOM" id="CLU_2136287_0_0_1"/>
<dbReference type="GeneID" id="20238281"/>
<name>V4AQY5_LOTGI</name>
<reference evidence="1 2" key="1">
    <citation type="journal article" date="2013" name="Nature">
        <title>Insights into bilaterian evolution from three spiralian genomes.</title>
        <authorList>
            <person name="Simakov O."/>
            <person name="Marletaz F."/>
            <person name="Cho S.J."/>
            <person name="Edsinger-Gonzales E."/>
            <person name="Havlak P."/>
            <person name="Hellsten U."/>
            <person name="Kuo D.H."/>
            <person name="Larsson T."/>
            <person name="Lv J."/>
            <person name="Arendt D."/>
            <person name="Savage R."/>
            <person name="Osoegawa K."/>
            <person name="de Jong P."/>
            <person name="Grimwood J."/>
            <person name="Chapman J.A."/>
            <person name="Shapiro H."/>
            <person name="Aerts A."/>
            <person name="Otillar R.P."/>
            <person name="Terry A.Y."/>
            <person name="Boore J.L."/>
            <person name="Grigoriev I.V."/>
            <person name="Lindberg D.R."/>
            <person name="Seaver E.C."/>
            <person name="Weisblat D.A."/>
            <person name="Putnam N.H."/>
            <person name="Rokhsar D.S."/>
        </authorList>
    </citation>
    <scope>NUCLEOTIDE SEQUENCE [LARGE SCALE GENOMIC DNA]</scope>
</reference>
<dbReference type="CTD" id="20238281"/>
<accession>V4AQY5</accession>
<dbReference type="KEGG" id="lgi:LOTGIDRAFT_160081"/>
<sequence length="113" mass="12461">MAGVMYYNENDSLSTHSLSQSEEEEDEYEMFGGVVGYQFECTCLRCLPMATVTESCCCLERPQIVKKVEENIDMFPENELVCITKHPGFKALLGAGGSISTVQAAISRRGHGL</sequence>
<dbReference type="OrthoDB" id="9898867at2759"/>
<evidence type="ECO:0000313" key="1">
    <source>
        <dbReference type="EMBL" id="ESO96096.1"/>
    </source>
</evidence>
<dbReference type="RefSeq" id="XP_009053211.1">
    <property type="nucleotide sequence ID" value="XM_009054963.1"/>
</dbReference>
<organism evidence="1 2">
    <name type="scientific">Lottia gigantea</name>
    <name type="common">Giant owl limpet</name>
    <dbReference type="NCBI Taxonomy" id="225164"/>
    <lineage>
        <taxon>Eukaryota</taxon>
        <taxon>Metazoa</taxon>
        <taxon>Spiralia</taxon>
        <taxon>Lophotrochozoa</taxon>
        <taxon>Mollusca</taxon>
        <taxon>Gastropoda</taxon>
        <taxon>Patellogastropoda</taxon>
        <taxon>Lottioidea</taxon>
        <taxon>Lottiidae</taxon>
        <taxon>Lottia</taxon>
    </lineage>
</organism>
<dbReference type="EMBL" id="KB201549">
    <property type="protein sequence ID" value="ESO96096.1"/>
    <property type="molecule type" value="Genomic_DNA"/>
</dbReference>
<dbReference type="AlphaFoldDB" id="V4AQY5"/>
<dbReference type="Proteomes" id="UP000030746">
    <property type="component" value="Unassembled WGS sequence"/>
</dbReference>
<proteinExistence type="predicted"/>
<gene>
    <name evidence="1" type="ORF">LOTGIDRAFT_160081</name>
</gene>
<protein>
    <submittedName>
        <fullName evidence="1">Uncharacterized protein</fullName>
    </submittedName>
</protein>
<keyword evidence="2" id="KW-1185">Reference proteome</keyword>